<accession>A0A1H2YXU8</accession>
<proteinExistence type="predicted"/>
<name>A0A1H2YXU8_9FLAO</name>
<keyword evidence="2" id="KW-1133">Transmembrane helix</keyword>
<gene>
    <name evidence="3" type="ORF">SAMN05444338_10726</name>
</gene>
<dbReference type="RefSeq" id="WP_091431726.1">
    <property type="nucleotide sequence ID" value="NZ_FNMV01000007.1"/>
</dbReference>
<evidence type="ECO:0000256" key="2">
    <source>
        <dbReference type="SAM" id="Phobius"/>
    </source>
</evidence>
<protein>
    <submittedName>
        <fullName evidence="3">Uncharacterized protein</fullName>
    </submittedName>
</protein>
<dbReference type="AlphaFoldDB" id="A0A1H2YXU8"/>
<feature type="transmembrane region" description="Helical" evidence="2">
    <location>
        <begin position="14"/>
        <end position="32"/>
    </location>
</feature>
<evidence type="ECO:0000256" key="1">
    <source>
        <dbReference type="SAM" id="MobiDB-lite"/>
    </source>
</evidence>
<organism evidence="3 4">
    <name type="scientific">Flavobacterium degerlachei</name>
    <dbReference type="NCBI Taxonomy" id="229203"/>
    <lineage>
        <taxon>Bacteria</taxon>
        <taxon>Pseudomonadati</taxon>
        <taxon>Bacteroidota</taxon>
        <taxon>Flavobacteriia</taxon>
        <taxon>Flavobacteriales</taxon>
        <taxon>Flavobacteriaceae</taxon>
        <taxon>Flavobacterium</taxon>
    </lineage>
</organism>
<reference evidence="4" key="1">
    <citation type="submission" date="2016-10" db="EMBL/GenBank/DDBJ databases">
        <authorList>
            <person name="Varghese N."/>
            <person name="Submissions S."/>
        </authorList>
    </citation>
    <scope>NUCLEOTIDE SEQUENCE [LARGE SCALE GENOMIC DNA]</scope>
    <source>
        <strain evidence="4">DSM 15718</strain>
    </source>
</reference>
<evidence type="ECO:0000313" key="3">
    <source>
        <dbReference type="EMBL" id="SDX09885.1"/>
    </source>
</evidence>
<dbReference type="EMBL" id="FNMV01000007">
    <property type="protein sequence ID" value="SDX09885.1"/>
    <property type="molecule type" value="Genomic_DNA"/>
</dbReference>
<keyword evidence="2" id="KW-0812">Transmembrane</keyword>
<dbReference type="OrthoDB" id="1363339at2"/>
<dbReference type="Proteomes" id="UP000198569">
    <property type="component" value="Unassembled WGS sequence"/>
</dbReference>
<evidence type="ECO:0000313" key="4">
    <source>
        <dbReference type="Proteomes" id="UP000198569"/>
    </source>
</evidence>
<feature type="region of interest" description="Disordered" evidence="1">
    <location>
        <begin position="63"/>
        <end position="84"/>
    </location>
</feature>
<dbReference type="Gene3D" id="3.30.300.300">
    <property type="match status" value="1"/>
</dbReference>
<keyword evidence="4" id="KW-1185">Reference proteome</keyword>
<sequence length="173" mass="19495">MEQTKTNAWFEKNWLVIILCVIFFPVGLYALWKNSTISKGWKIGLTTVIAIVVIASLTDDKTTSNENIKENNETEIDSKKNENLTEKNPNITALEEIKKEPKVKEAMITDANVLYVSVKDDGTNRNGFAQYLCEILNEYKATTKWVKVVKVNSINDPNSDNAYGILLGESNCN</sequence>
<dbReference type="STRING" id="229203.SAMN05444338_10726"/>
<keyword evidence="2" id="KW-0472">Membrane</keyword>